<sequence length="699" mass="80632">MKKFLAICIVIFVVALFTIGNILSSKSAPKDGTYFTKTKGKDIYIVKNDKWEKLEIVGVGLDSTKPGVFPSENLVSEEDYLRWIKDIYDMGANCIKVSNLMGANFYKALDTFNKDKKNPIYLMQGIYFDEILLKNGKDPQGSKASSAFKDNIKLVIDSVHGNPYNKEKPDILQVYKTDISKYVIGYSLGIQFAKHDLIYTEIMNNKKPYDGKYMYTDKNSSSFESYLAKIGDYAVNYEFSTYKKQSLISFIGTSAHHIASSVENPNKKNILSYKDTNEEFKNFIDVEDIKAKRSLKTGIVASYNIYPSYTELKEYDGNIDKYFEDINKHYSIPVIIGEIGVPSSRAGGDFNENIDKGYITEQEQGKALVNIYKAVKKSKLAGCFIFEFQDSWYSSSWNTKDNKILDRSAYWSDAQTYSQSFGLMTFEPGRLKVTPYTDDKLDEWSEKNVISKDKDYSLSMQSDEKYLYFMIKSSDKTSLKKDDIYIDLDTTPKSGSKKSTQYGLQFDNPVDFIIKINDKKNSMVMAQEYYNGFDFYENKSLYEKRPDLIKHTPDMDYFSPIYIETRPKMFIKSQGETKEKVTYETGKLTKGNSNPESKDFNSAADYYMGNDYVEVRIPWALLNFMDPSTKQIADDFYENFKTKPMKINDINVGVTIKENEKVITRIKSTPYKLNGWSVPKYHERLKKSYYILKEELSKK</sequence>
<dbReference type="EMBL" id="CEKZ01000003">
    <property type="protein sequence ID" value="CEQ03033.1"/>
    <property type="molecule type" value="Genomic_DNA"/>
</dbReference>
<dbReference type="RefSeq" id="WP_055341550.1">
    <property type="nucleotide sequence ID" value="NZ_CDNI01000003.1"/>
</dbReference>
<evidence type="ECO:0000313" key="1">
    <source>
        <dbReference type="EMBL" id="CEQ03033.1"/>
    </source>
</evidence>
<dbReference type="InterPro" id="IPR017853">
    <property type="entry name" value="GH"/>
</dbReference>
<accession>A0A0C7G7Q7</accession>
<evidence type="ECO:0000313" key="2">
    <source>
        <dbReference type="Proteomes" id="UP000049127"/>
    </source>
</evidence>
<reference evidence="1 2" key="1">
    <citation type="submission" date="2015-01" db="EMBL/GenBank/DDBJ databases">
        <authorList>
            <person name="Aslett A.Martin."/>
            <person name="De Silva Nishadi"/>
        </authorList>
    </citation>
    <scope>NUCLEOTIDE SEQUENCE [LARGE SCALE GENOMIC DNA]</scope>
    <source>
        <strain evidence="1 2">R28058</strain>
    </source>
</reference>
<dbReference type="AlphaFoldDB" id="A0A0C7G7Q7"/>
<dbReference type="SUPFAM" id="SSF51445">
    <property type="entry name" value="(Trans)glycosidases"/>
    <property type="match status" value="1"/>
</dbReference>
<protein>
    <submittedName>
        <fullName evidence="1">Uncharacterized protein</fullName>
    </submittedName>
</protein>
<organism evidence="1 2">
    <name type="scientific">Paraclostridium sordellii</name>
    <name type="common">Clostridium sordellii</name>
    <dbReference type="NCBI Taxonomy" id="1505"/>
    <lineage>
        <taxon>Bacteria</taxon>
        <taxon>Bacillati</taxon>
        <taxon>Bacillota</taxon>
        <taxon>Clostridia</taxon>
        <taxon>Peptostreptococcales</taxon>
        <taxon>Peptostreptococcaceae</taxon>
        <taxon>Paraclostridium</taxon>
    </lineage>
</organism>
<dbReference type="OrthoDB" id="916275at2"/>
<dbReference type="Gene3D" id="3.20.20.80">
    <property type="entry name" value="Glycosidases"/>
    <property type="match status" value="1"/>
</dbReference>
<name>A0A0C7G7Q7_PARSO</name>
<proteinExistence type="predicted"/>
<gene>
    <name evidence="1" type="ORF">R28058_07661</name>
</gene>
<dbReference type="Proteomes" id="UP000049127">
    <property type="component" value="Unassembled WGS sequence"/>
</dbReference>